<accession>A0A1T5EAS6</accession>
<gene>
    <name evidence="2" type="ORF">SAMN05661099_2835</name>
</gene>
<proteinExistence type="predicted"/>
<organism evidence="2 3">
    <name type="scientific">Daejeonella lutea</name>
    <dbReference type="NCBI Taxonomy" id="572036"/>
    <lineage>
        <taxon>Bacteria</taxon>
        <taxon>Pseudomonadati</taxon>
        <taxon>Bacteroidota</taxon>
        <taxon>Sphingobacteriia</taxon>
        <taxon>Sphingobacteriales</taxon>
        <taxon>Sphingobacteriaceae</taxon>
        <taxon>Daejeonella</taxon>
    </lineage>
</organism>
<sequence length="121" mass="13252">MTFENHTRGEFHEQNQSKSDAKAVKTEDKKADAEVVKDDLELSQGKKTGHPNETVGYVGGQPTDDERGLDVSQYTGPGSKPSSEFKDPAAPYHQGPGSGLSQQEKADETDWENPEPENDSF</sequence>
<keyword evidence="3" id="KW-1185">Reference proteome</keyword>
<protein>
    <submittedName>
        <fullName evidence="2">Uncharacterized protein</fullName>
    </submittedName>
</protein>
<feature type="compositionally biased region" description="Polar residues" evidence="1">
    <location>
        <begin position="72"/>
        <end position="82"/>
    </location>
</feature>
<feature type="compositionally biased region" description="Basic and acidic residues" evidence="1">
    <location>
        <begin position="1"/>
        <end position="40"/>
    </location>
</feature>
<dbReference type="Proteomes" id="UP000189981">
    <property type="component" value="Unassembled WGS sequence"/>
</dbReference>
<name>A0A1T5EAS6_9SPHI</name>
<evidence type="ECO:0000313" key="2">
    <source>
        <dbReference type="EMBL" id="SKB80953.1"/>
    </source>
</evidence>
<feature type="region of interest" description="Disordered" evidence="1">
    <location>
        <begin position="1"/>
        <end position="121"/>
    </location>
</feature>
<evidence type="ECO:0000313" key="3">
    <source>
        <dbReference type="Proteomes" id="UP000189981"/>
    </source>
</evidence>
<reference evidence="3" key="1">
    <citation type="submission" date="2017-02" db="EMBL/GenBank/DDBJ databases">
        <authorList>
            <person name="Varghese N."/>
            <person name="Submissions S."/>
        </authorList>
    </citation>
    <scope>NUCLEOTIDE SEQUENCE [LARGE SCALE GENOMIC DNA]</scope>
    <source>
        <strain evidence="3">DSM 22385</strain>
    </source>
</reference>
<feature type="compositionally biased region" description="Acidic residues" evidence="1">
    <location>
        <begin position="107"/>
        <end position="121"/>
    </location>
</feature>
<evidence type="ECO:0000256" key="1">
    <source>
        <dbReference type="SAM" id="MobiDB-lite"/>
    </source>
</evidence>
<dbReference type="AlphaFoldDB" id="A0A1T5EAS6"/>
<dbReference type="RefSeq" id="WP_079703354.1">
    <property type="nucleotide sequence ID" value="NZ_FUYR01000003.1"/>
</dbReference>
<dbReference type="EMBL" id="FUYR01000003">
    <property type="protein sequence ID" value="SKB80953.1"/>
    <property type="molecule type" value="Genomic_DNA"/>
</dbReference>
<dbReference type="STRING" id="572036.SAMN05661099_2835"/>